<evidence type="ECO:0000256" key="8">
    <source>
        <dbReference type="ARBA" id="ARBA00048679"/>
    </source>
</evidence>
<evidence type="ECO:0000256" key="5">
    <source>
        <dbReference type="ARBA" id="ARBA00022777"/>
    </source>
</evidence>
<keyword evidence="5 12" id="KW-0418">Kinase</keyword>
<dbReference type="GO" id="GO:0004674">
    <property type="term" value="F:protein serine/threonine kinase activity"/>
    <property type="evidence" value="ECO:0007669"/>
    <property type="project" value="UniProtKB-KW"/>
</dbReference>
<evidence type="ECO:0000256" key="1">
    <source>
        <dbReference type="ARBA" id="ARBA00012513"/>
    </source>
</evidence>
<comment type="caution">
    <text evidence="12">The sequence shown here is derived from an EMBL/GenBank/DDBJ whole genome shotgun (WGS) entry which is preliminary data.</text>
</comment>
<comment type="catalytic activity">
    <reaction evidence="8">
        <text>L-seryl-[protein] + ATP = O-phospho-L-seryl-[protein] + ADP + H(+)</text>
        <dbReference type="Rhea" id="RHEA:17989"/>
        <dbReference type="Rhea" id="RHEA-COMP:9863"/>
        <dbReference type="Rhea" id="RHEA-COMP:11604"/>
        <dbReference type="ChEBI" id="CHEBI:15378"/>
        <dbReference type="ChEBI" id="CHEBI:29999"/>
        <dbReference type="ChEBI" id="CHEBI:30616"/>
        <dbReference type="ChEBI" id="CHEBI:83421"/>
        <dbReference type="ChEBI" id="CHEBI:456216"/>
        <dbReference type="EC" id="2.7.11.1"/>
    </reaction>
</comment>
<sequence>MLELSFKTNNSHRMPEIASYSIGKCIGVGQYGKVFSALHKKTATPVALKLINLSGRTKQDIKALRDEIICHRRLLHPNIVRCLDSFVTRENEEVAVITELCPQGDLMEALKLVGSFDEDRVKDFAGALVAGLEFLHVKQGIVHRDLKLQNILISSTGTLKICDFGFAQLFEPAGKLTLTSVKGTPIYMAPELIEEKPYTHLVDLWALGIMLFELRTGKPPFYTTNIFKLIEMILNEPVVFPPEIGSCFRDYVGGLLTKSPESRLCWPAVMQHPFLIPSETTEKPQMTSSEKRGRPTTTDSGIDVASARLKSGKEREDTVRVWTEVEGLDIVAQTIENESTQDEVVPVDWNKLLTATKSQKTIKAITNDIEAINQLFACICLVPTSYSLPQLDQTKVELKSALLVFSRILVMLSTRTVNSLNLHFKKLIVWSSGLVHGLLQLDSQTDSYNLEISELLELTLQLTVDTGKCISNLSTSEAMDITLLSSTFVQMHLTLISRILYSSVKPVDASTASSIANLQNDKWIGILMPALKATGIVFDLIRHIPAMEDRTRLLEEIGELGIIYTLFDFLKEFWDGSRARMILADAIVDVVDSFVKAADCSTEPYCHLWENDVGKKWVLQSDRALESVESGLLMNSLFGLKVLSGGLMDGRKTNQAISILSKLVQFSWKLKAELRQQSAFTAFLVYEAAKGSYLSLHAINSIEEFEIKESTAFVNGILGQVVDQRSSVALKCSQMRLLVTMLPESAFGLLVEVFERAFMDVDFMEVEIEPNCQWRKDLMLTLRAFLAENYHNNFFQDTMEKLLLIEEDLAFLLASKDFQKLNFGKNNAETICRILCNRMGHIRDIPIKQLKRLCADSTLYVPMKLMFEDS</sequence>
<feature type="region of interest" description="Disordered" evidence="10">
    <location>
        <begin position="277"/>
        <end position="302"/>
    </location>
</feature>
<dbReference type="EC" id="2.7.11.1" evidence="1"/>
<dbReference type="SMART" id="SM00220">
    <property type="entry name" value="S_TKc"/>
    <property type="match status" value="1"/>
</dbReference>
<feature type="binding site" evidence="9">
    <location>
        <position position="49"/>
    </location>
    <ligand>
        <name>ATP</name>
        <dbReference type="ChEBI" id="CHEBI:30616"/>
    </ligand>
</feature>
<dbReference type="InterPro" id="IPR017441">
    <property type="entry name" value="Protein_kinase_ATP_BS"/>
</dbReference>
<dbReference type="GO" id="GO:0005524">
    <property type="term" value="F:ATP binding"/>
    <property type="evidence" value="ECO:0007669"/>
    <property type="project" value="UniProtKB-UniRule"/>
</dbReference>
<dbReference type="Pfam" id="PF00069">
    <property type="entry name" value="Pkinase"/>
    <property type="match status" value="1"/>
</dbReference>
<dbReference type="PANTHER" id="PTHR22983">
    <property type="entry name" value="PROTEIN KINASE RELATED"/>
    <property type="match status" value="1"/>
</dbReference>
<evidence type="ECO:0000256" key="10">
    <source>
        <dbReference type="SAM" id="MobiDB-lite"/>
    </source>
</evidence>
<keyword evidence="6 9" id="KW-0067">ATP-binding</keyword>
<evidence type="ECO:0000256" key="6">
    <source>
        <dbReference type="ARBA" id="ARBA00022840"/>
    </source>
</evidence>
<dbReference type="InterPro" id="IPR011009">
    <property type="entry name" value="Kinase-like_dom_sf"/>
</dbReference>
<evidence type="ECO:0000313" key="13">
    <source>
        <dbReference type="Proteomes" id="UP000193642"/>
    </source>
</evidence>
<feature type="domain" description="Protein kinase" evidence="11">
    <location>
        <begin position="20"/>
        <end position="275"/>
    </location>
</feature>
<dbReference type="EMBL" id="MCGO01000055">
    <property type="protein sequence ID" value="ORY36478.1"/>
    <property type="molecule type" value="Genomic_DNA"/>
</dbReference>
<organism evidence="12 13">
    <name type="scientific">Rhizoclosmatium globosum</name>
    <dbReference type="NCBI Taxonomy" id="329046"/>
    <lineage>
        <taxon>Eukaryota</taxon>
        <taxon>Fungi</taxon>
        <taxon>Fungi incertae sedis</taxon>
        <taxon>Chytridiomycota</taxon>
        <taxon>Chytridiomycota incertae sedis</taxon>
        <taxon>Chytridiomycetes</taxon>
        <taxon>Chytridiales</taxon>
        <taxon>Chytriomycetaceae</taxon>
        <taxon>Rhizoclosmatium</taxon>
    </lineage>
</organism>
<evidence type="ECO:0000256" key="2">
    <source>
        <dbReference type="ARBA" id="ARBA00022527"/>
    </source>
</evidence>
<keyword evidence="13" id="KW-1185">Reference proteome</keyword>
<proteinExistence type="predicted"/>
<dbReference type="InterPro" id="IPR008271">
    <property type="entry name" value="Ser/Thr_kinase_AS"/>
</dbReference>
<dbReference type="PROSITE" id="PS00108">
    <property type="entry name" value="PROTEIN_KINASE_ST"/>
    <property type="match status" value="1"/>
</dbReference>
<evidence type="ECO:0000256" key="7">
    <source>
        <dbReference type="ARBA" id="ARBA00047899"/>
    </source>
</evidence>
<evidence type="ECO:0000313" key="12">
    <source>
        <dbReference type="EMBL" id="ORY36478.1"/>
    </source>
</evidence>
<keyword evidence="2" id="KW-0723">Serine/threonine-protein kinase</keyword>
<dbReference type="PROSITE" id="PS00107">
    <property type="entry name" value="PROTEIN_KINASE_ATP"/>
    <property type="match status" value="1"/>
</dbReference>
<evidence type="ECO:0000256" key="4">
    <source>
        <dbReference type="ARBA" id="ARBA00022741"/>
    </source>
</evidence>
<accession>A0A1Y2BP11</accession>
<comment type="catalytic activity">
    <reaction evidence="7">
        <text>L-threonyl-[protein] + ATP = O-phospho-L-threonyl-[protein] + ADP + H(+)</text>
        <dbReference type="Rhea" id="RHEA:46608"/>
        <dbReference type="Rhea" id="RHEA-COMP:11060"/>
        <dbReference type="Rhea" id="RHEA-COMP:11605"/>
        <dbReference type="ChEBI" id="CHEBI:15378"/>
        <dbReference type="ChEBI" id="CHEBI:30013"/>
        <dbReference type="ChEBI" id="CHEBI:30616"/>
        <dbReference type="ChEBI" id="CHEBI:61977"/>
        <dbReference type="ChEBI" id="CHEBI:456216"/>
        <dbReference type="EC" id="2.7.11.1"/>
    </reaction>
</comment>
<keyword evidence="4 9" id="KW-0547">Nucleotide-binding</keyword>
<dbReference type="OrthoDB" id="266718at2759"/>
<keyword evidence="3" id="KW-0808">Transferase</keyword>
<evidence type="ECO:0000256" key="3">
    <source>
        <dbReference type="ARBA" id="ARBA00022679"/>
    </source>
</evidence>
<gene>
    <name evidence="12" type="ORF">BCR33DRAFT_477472</name>
</gene>
<evidence type="ECO:0000259" key="11">
    <source>
        <dbReference type="PROSITE" id="PS50011"/>
    </source>
</evidence>
<protein>
    <recommendedName>
        <fullName evidence="1">non-specific serine/threonine protein kinase</fullName>
        <ecNumber evidence="1">2.7.11.1</ecNumber>
    </recommendedName>
</protein>
<dbReference type="STRING" id="329046.A0A1Y2BP11"/>
<dbReference type="GO" id="GO:0005737">
    <property type="term" value="C:cytoplasm"/>
    <property type="evidence" value="ECO:0007669"/>
    <property type="project" value="TreeGrafter"/>
</dbReference>
<dbReference type="PANTHER" id="PTHR22983:SF6">
    <property type="entry name" value="SERINE_THREONINE-PROTEIN KINASE 36"/>
    <property type="match status" value="1"/>
</dbReference>
<dbReference type="AlphaFoldDB" id="A0A1Y2BP11"/>
<dbReference type="Gene3D" id="1.10.510.10">
    <property type="entry name" value="Transferase(Phosphotransferase) domain 1"/>
    <property type="match status" value="1"/>
</dbReference>
<reference evidence="12 13" key="1">
    <citation type="submission" date="2016-07" db="EMBL/GenBank/DDBJ databases">
        <title>Pervasive Adenine N6-methylation of Active Genes in Fungi.</title>
        <authorList>
            <consortium name="DOE Joint Genome Institute"/>
            <person name="Mondo S.J."/>
            <person name="Dannebaum R.O."/>
            <person name="Kuo R.C."/>
            <person name="Labutti K."/>
            <person name="Haridas S."/>
            <person name="Kuo A."/>
            <person name="Salamov A."/>
            <person name="Ahrendt S.R."/>
            <person name="Lipzen A."/>
            <person name="Sullivan W."/>
            <person name="Andreopoulos W.B."/>
            <person name="Clum A."/>
            <person name="Lindquist E."/>
            <person name="Daum C."/>
            <person name="Ramamoorthy G.K."/>
            <person name="Gryganskyi A."/>
            <person name="Culley D."/>
            <person name="Magnuson J.K."/>
            <person name="James T.Y."/>
            <person name="O'Malley M.A."/>
            <person name="Stajich J.E."/>
            <person name="Spatafora J.W."/>
            <person name="Visel A."/>
            <person name="Grigoriev I.V."/>
        </authorList>
    </citation>
    <scope>NUCLEOTIDE SEQUENCE [LARGE SCALE GENOMIC DNA]</scope>
    <source>
        <strain evidence="12 13">JEL800</strain>
    </source>
</reference>
<dbReference type="PROSITE" id="PS50011">
    <property type="entry name" value="PROTEIN_KINASE_DOM"/>
    <property type="match status" value="1"/>
</dbReference>
<dbReference type="SUPFAM" id="SSF56112">
    <property type="entry name" value="Protein kinase-like (PK-like)"/>
    <property type="match status" value="1"/>
</dbReference>
<dbReference type="Proteomes" id="UP000193642">
    <property type="component" value="Unassembled WGS sequence"/>
</dbReference>
<name>A0A1Y2BP11_9FUNG</name>
<evidence type="ECO:0000256" key="9">
    <source>
        <dbReference type="PROSITE-ProRule" id="PRU10141"/>
    </source>
</evidence>
<dbReference type="InterPro" id="IPR000719">
    <property type="entry name" value="Prot_kinase_dom"/>
</dbReference>